<dbReference type="AGR" id="Xenbase:XB-GENE-5788080"/>
<dbReference type="RefSeq" id="XP_018090017.1">
    <property type="nucleotide sequence ID" value="XM_018234528.2"/>
</dbReference>
<accession>A0A8J0TRL3</accession>
<dbReference type="Xenbase" id="XB-GENE-5788080">
    <property type="gene designation" value="XB5788060.L"/>
</dbReference>
<dbReference type="Gene3D" id="1.10.10.2590">
    <property type="entry name" value="BEN domain"/>
    <property type="match status" value="1"/>
</dbReference>
<gene>
    <name evidence="4 5" type="primary">XB5788060.L</name>
    <name evidence="4" type="synonym">LOC100494818.L</name>
</gene>
<evidence type="ECO:0000313" key="4">
    <source>
        <dbReference type="RefSeq" id="XP_018090017.1"/>
    </source>
</evidence>
<dbReference type="SMART" id="SM01025">
    <property type="entry name" value="BEN"/>
    <property type="match status" value="1"/>
</dbReference>
<feature type="domain" description="BEN" evidence="2">
    <location>
        <begin position="370"/>
        <end position="468"/>
    </location>
</feature>
<dbReference type="GO" id="GO:0003677">
    <property type="term" value="F:DNA binding"/>
    <property type="evidence" value="ECO:0007669"/>
    <property type="project" value="InterPro"/>
</dbReference>
<evidence type="ECO:0000313" key="5">
    <source>
        <dbReference type="Xenbase" id="XB-GENE-5788080"/>
    </source>
</evidence>
<dbReference type="Pfam" id="PF10523">
    <property type="entry name" value="BEN"/>
    <property type="match status" value="1"/>
</dbReference>
<reference evidence="4" key="1">
    <citation type="submission" date="2025-08" db="UniProtKB">
        <authorList>
            <consortium name="RefSeq"/>
        </authorList>
    </citation>
    <scope>IDENTIFICATION</scope>
    <source>
        <strain evidence="4">J_2021</strain>
        <tissue evidence="4">Erythrocytes</tissue>
    </source>
</reference>
<sequence>MEVSTSQALLPLVKTCLSQAAPMDLVAGDTARTDRELRFDQSDAALSSDSFHVPKNGRTQGLITPSVLPASVHRSADEDSLYRKRQRTSNTSMCCPVLARPQSSSQQEAVRSGECTAGVTFRGKDQGALSSHAAQGEHCWATRSGSRVTALYSELVRELETQVAELHEILASRDEAAAVREWRIQELEVENQELKRQIRCLEEQNDELSHRSPDAPSDGNRLVGPESHSVAVNESNRSFLKNLTGFLETNSTPPMSAPLTSSSPISLTDPKFTRPEVPTSPVIPHAIEPGPPTTTPEEVSNSPSEGMLRVSGVTSGFQYWMKMDESGENTLPESCVLWDEPLQETLPDGSPAWASPVEGNGRPKLELVPSSGVYITYQQLEDLSHIPPDKPKLMTRRLLDYFFSRETLARSSATGQRIAHNNTTMEKPLRLPDKVVTAIKAYVTRACGRGCNFNAVINSKCGTSRRAVKKMSIRIDWTEGGAKLCPRGAPGLLAQKGHNQMEKTQVPAIRGTDPLLPQSVPQNS</sequence>
<feature type="region of interest" description="Disordered" evidence="1">
    <location>
        <begin position="499"/>
        <end position="524"/>
    </location>
</feature>
<evidence type="ECO:0000256" key="1">
    <source>
        <dbReference type="SAM" id="MobiDB-lite"/>
    </source>
</evidence>
<dbReference type="InterPro" id="IPR018379">
    <property type="entry name" value="BEN_domain"/>
</dbReference>
<dbReference type="OrthoDB" id="10071220at2759"/>
<name>A0A8J0TRL3_XENLA</name>
<proteinExistence type="predicted"/>
<feature type="region of interest" description="Disordered" evidence="1">
    <location>
        <begin position="275"/>
        <end position="307"/>
    </location>
</feature>
<dbReference type="GeneID" id="495228"/>
<organism evidence="3 4">
    <name type="scientific">Xenopus laevis</name>
    <name type="common">African clawed frog</name>
    <dbReference type="NCBI Taxonomy" id="8355"/>
    <lineage>
        <taxon>Eukaryota</taxon>
        <taxon>Metazoa</taxon>
        <taxon>Chordata</taxon>
        <taxon>Craniata</taxon>
        <taxon>Vertebrata</taxon>
        <taxon>Euteleostomi</taxon>
        <taxon>Amphibia</taxon>
        <taxon>Batrachia</taxon>
        <taxon>Anura</taxon>
        <taxon>Pipoidea</taxon>
        <taxon>Pipidae</taxon>
        <taxon>Xenopodinae</taxon>
        <taxon>Xenopus</taxon>
        <taxon>Xenopus</taxon>
    </lineage>
</organism>
<dbReference type="Proteomes" id="UP000186698">
    <property type="component" value="Chromosome 9_10L"/>
</dbReference>
<dbReference type="PROSITE" id="PS51457">
    <property type="entry name" value="BEN"/>
    <property type="match status" value="1"/>
</dbReference>
<protein>
    <submittedName>
        <fullName evidence="4">Uncharacterized protein LOC495228 isoform X1</fullName>
    </submittedName>
</protein>
<feature type="region of interest" description="Disordered" evidence="1">
    <location>
        <begin position="205"/>
        <end position="226"/>
    </location>
</feature>
<dbReference type="AlphaFoldDB" id="A0A8J0TRL3"/>
<keyword evidence="3" id="KW-1185">Reference proteome</keyword>
<evidence type="ECO:0000313" key="3">
    <source>
        <dbReference type="Proteomes" id="UP000186698"/>
    </source>
</evidence>
<dbReference type="CTD" id="495228"/>
<evidence type="ECO:0000259" key="2">
    <source>
        <dbReference type="PROSITE" id="PS51457"/>
    </source>
</evidence>